<gene>
    <name evidence="2" type="ORF">DC363_06545</name>
</gene>
<dbReference type="Proteomes" id="UP000244817">
    <property type="component" value="Unassembled WGS sequence"/>
</dbReference>
<dbReference type="EMBL" id="QCYG01000004">
    <property type="protein sequence ID" value="PVA06816.1"/>
    <property type="molecule type" value="Genomic_DNA"/>
</dbReference>
<evidence type="ECO:0000313" key="2">
    <source>
        <dbReference type="EMBL" id="PVA06816.1"/>
    </source>
</evidence>
<feature type="compositionally biased region" description="Low complexity" evidence="1">
    <location>
        <begin position="166"/>
        <end position="177"/>
    </location>
</feature>
<sequence length="383" mass="40385">MSDPVTTVEIEDVLSSIRRLVSDGDKARVRDGAPQEAAQATPSEAAHPARTPRPEAAPSAEQPSESQTPPRREKLVLTPAYLVSDSAEATASPLAEDRSPVEDAEATAAPAEELSSPDAQDARAEDSATDADDGADEEWQEEPWQEAAPASADIPADSTEAHAAPDDAQTDAQTDAPLTLTGMVWGGDNEPTPDPAPQSSSFSQDRAELVATIAELEAAIRPDVNDYEPDGNEPMSDSVAWPGTSARRFSLDADVEEAQPSAGEEPADAADPATTQAAATADAEAQPHPGAHAVPEDDDTAYDAKPAGVGDHPTSDADEYGDEDLDGLLEADGALLDEETLRALVAEVVREELTGPLGERITRNVRKLVRREIYRVLSSQDFD</sequence>
<feature type="compositionally biased region" description="Acidic residues" evidence="1">
    <location>
        <begin position="316"/>
        <end position="326"/>
    </location>
</feature>
<feature type="compositionally biased region" description="Acidic residues" evidence="1">
    <location>
        <begin position="127"/>
        <end position="144"/>
    </location>
</feature>
<dbReference type="OrthoDB" id="7875768at2"/>
<protein>
    <submittedName>
        <fullName evidence="2">Uncharacterized protein</fullName>
    </submittedName>
</protein>
<reference evidence="2 3" key="1">
    <citation type="submission" date="2018-04" db="EMBL/GenBank/DDBJ databases">
        <title>Pelagivirga bohaiensis gen. nov., sp. nov., a bacterium isolated from the Bohai Sea.</title>
        <authorList>
            <person name="Ji X."/>
        </authorList>
    </citation>
    <scope>NUCLEOTIDE SEQUENCE [LARGE SCALE GENOMIC DNA]</scope>
    <source>
        <strain evidence="2 3">BH-SD16</strain>
    </source>
</reference>
<accession>A0A2T7FXC6</accession>
<keyword evidence="3" id="KW-1185">Reference proteome</keyword>
<dbReference type="RefSeq" id="WP_108640344.1">
    <property type="nucleotide sequence ID" value="NZ_QCYG01000004.1"/>
</dbReference>
<feature type="compositionally biased region" description="Basic and acidic residues" evidence="1">
    <location>
        <begin position="24"/>
        <end position="33"/>
    </location>
</feature>
<dbReference type="AlphaFoldDB" id="A0A2T7FXC6"/>
<proteinExistence type="predicted"/>
<feature type="region of interest" description="Disordered" evidence="1">
    <location>
        <begin position="24"/>
        <end position="326"/>
    </location>
</feature>
<evidence type="ECO:0000313" key="3">
    <source>
        <dbReference type="Proteomes" id="UP000244817"/>
    </source>
</evidence>
<feature type="compositionally biased region" description="Low complexity" evidence="1">
    <location>
        <begin position="269"/>
        <end position="287"/>
    </location>
</feature>
<evidence type="ECO:0000256" key="1">
    <source>
        <dbReference type="SAM" id="MobiDB-lite"/>
    </source>
</evidence>
<name>A0A2T7FXC6_9RHOB</name>
<organism evidence="2 3">
    <name type="scientific">Thalassorhabdomicrobium marinisediminis</name>
    <dbReference type="NCBI Taxonomy" id="2170577"/>
    <lineage>
        <taxon>Bacteria</taxon>
        <taxon>Pseudomonadati</taxon>
        <taxon>Pseudomonadota</taxon>
        <taxon>Alphaproteobacteria</taxon>
        <taxon>Rhodobacterales</taxon>
        <taxon>Paracoccaceae</taxon>
        <taxon>Thalassorhabdomicrobium</taxon>
    </lineage>
</organism>
<comment type="caution">
    <text evidence="2">The sequence shown here is derived from an EMBL/GenBank/DDBJ whole genome shotgun (WGS) entry which is preliminary data.</text>
</comment>
<feature type="compositionally biased region" description="Low complexity" evidence="1">
    <location>
        <begin position="145"/>
        <end position="158"/>
    </location>
</feature>